<keyword evidence="5 6" id="KW-0472">Membrane</keyword>
<comment type="subcellular location">
    <subcellularLocation>
        <location evidence="1">Cell inner membrane</location>
        <topology evidence="1">Multi-pass membrane protein</topology>
    </subcellularLocation>
</comment>
<dbReference type="InterPro" id="IPR001851">
    <property type="entry name" value="ABC_transp_permease"/>
</dbReference>
<accession>A0ABS1CPA5</accession>
<feature type="transmembrane region" description="Helical" evidence="6">
    <location>
        <begin position="275"/>
        <end position="295"/>
    </location>
</feature>
<keyword evidence="4 6" id="KW-1133">Transmembrane helix</keyword>
<reference evidence="7 8" key="1">
    <citation type="journal article" date="2020" name="Microorganisms">
        <title>Osmotic Adaptation and Compatible Solute Biosynthesis of Phototrophic Bacteria as Revealed from Genome Analyses.</title>
        <authorList>
            <person name="Imhoff J.F."/>
            <person name="Rahn T."/>
            <person name="Kunzel S."/>
            <person name="Keller A."/>
            <person name="Neulinger S.C."/>
        </authorList>
    </citation>
    <scope>NUCLEOTIDE SEQUENCE [LARGE SCALE GENOMIC DNA]</scope>
    <source>
        <strain evidence="7 8">DSM 6210</strain>
    </source>
</reference>
<protein>
    <recommendedName>
        <fullName evidence="9">ABC transporter permease</fullName>
    </recommendedName>
</protein>
<dbReference type="Pfam" id="PF02653">
    <property type="entry name" value="BPD_transp_2"/>
    <property type="match status" value="1"/>
</dbReference>
<evidence type="ECO:0008006" key="9">
    <source>
        <dbReference type="Google" id="ProtNLM"/>
    </source>
</evidence>
<evidence type="ECO:0000256" key="3">
    <source>
        <dbReference type="ARBA" id="ARBA00022692"/>
    </source>
</evidence>
<keyword evidence="3 6" id="KW-0812">Transmembrane</keyword>
<evidence type="ECO:0000256" key="4">
    <source>
        <dbReference type="ARBA" id="ARBA00022989"/>
    </source>
</evidence>
<evidence type="ECO:0000256" key="1">
    <source>
        <dbReference type="ARBA" id="ARBA00004429"/>
    </source>
</evidence>
<gene>
    <name evidence="7" type="ORF">CKO31_23500</name>
</gene>
<dbReference type="RefSeq" id="WP_200242651.1">
    <property type="nucleotide sequence ID" value="NZ_NRRV01000103.1"/>
</dbReference>
<keyword evidence="8" id="KW-1185">Reference proteome</keyword>
<evidence type="ECO:0000256" key="6">
    <source>
        <dbReference type="SAM" id="Phobius"/>
    </source>
</evidence>
<evidence type="ECO:0000313" key="8">
    <source>
        <dbReference type="Proteomes" id="UP000748752"/>
    </source>
</evidence>
<dbReference type="EMBL" id="NRRV01000103">
    <property type="protein sequence ID" value="MBK1633653.1"/>
    <property type="molecule type" value="Genomic_DNA"/>
</dbReference>
<feature type="transmembrane region" description="Helical" evidence="6">
    <location>
        <begin position="60"/>
        <end position="80"/>
    </location>
</feature>
<sequence>MEWITQGLVAAAPLWPVAIAGAFIFRLVHFPDLGIEGSFVVGAGIATQCCIAGLPLPISLAISFCAGSLMGAITAGLFVWGRVNAILCGIVTGSAGYTIAWVVLGQQAFQGVPDGYSLPPWSIVLSTLAALIAVLSLLSSSFGLRLRFSAERPELVNQFGLRAPLWVGAQVIAGNAMVGVGGACVALNGGTATLNLGDGVLFKVLTFIVVGEAVMIAVFRALQHQSYGVPRLSKFAWARLLDGFGSGVVVLACSMGLLLFHVLEQIVWDLFGANQWSRALMGLLIGLGAVVGALWGRSSKGLPAWHFHGYSKW</sequence>
<comment type="caution">
    <text evidence="7">The sequence shown here is derived from an EMBL/GenBank/DDBJ whole genome shotgun (WGS) entry which is preliminary data.</text>
</comment>
<feature type="transmembrane region" description="Helical" evidence="6">
    <location>
        <begin position="240"/>
        <end position="263"/>
    </location>
</feature>
<proteinExistence type="predicted"/>
<evidence type="ECO:0000256" key="5">
    <source>
        <dbReference type="ARBA" id="ARBA00023136"/>
    </source>
</evidence>
<feature type="transmembrane region" description="Helical" evidence="6">
    <location>
        <begin position="165"/>
        <end position="188"/>
    </location>
</feature>
<keyword evidence="2" id="KW-1003">Cell membrane</keyword>
<name>A0ABS1CPA5_9GAMM</name>
<dbReference type="Proteomes" id="UP000748752">
    <property type="component" value="Unassembled WGS sequence"/>
</dbReference>
<feature type="transmembrane region" description="Helical" evidence="6">
    <location>
        <begin position="200"/>
        <end position="219"/>
    </location>
</feature>
<feature type="transmembrane region" description="Helical" evidence="6">
    <location>
        <begin position="121"/>
        <end position="144"/>
    </location>
</feature>
<evidence type="ECO:0000313" key="7">
    <source>
        <dbReference type="EMBL" id="MBK1633653.1"/>
    </source>
</evidence>
<feature type="transmembrane region" description="Helical" evidence="6">
    <location>
        <begin position="6"/>
        <end position="25"/>
    </location>
</feature>
<evidence type="ECO:0000256" key="2">
    <source>
        <dbReference type="ARBA" id="ARBA00022475"/>
    </source>
</evidence>
<feature type="transmembrane region" description="Helical" evidence="6">
    <location>
        <begin position="87"/>
        <end position="109"/>
    </location>
</feature>
<organism evidence="7 8">
    <name type="scientific">Thiohalocapsa halophila</name>
    <dbReference type="NCBI Taxonomy" id="69359"/>
    <lineage>
        <taxon>Bacteria</taxon>
        <taxon>Pseudomonadati</taxon>
        <taxon>Pseudomonadota</taxon>
        <taxon>Gammaproteobacteria</taxon>
        <taxon>Chromatiales</taxon>
        <taxon>Chromatiaceae</taxon>
        <taxon>Thiohalocapsa</taxon>
    </lineage>
</organism>